<evidence type="ECO:0000256" key="6">
    <source>
        <dbReference type="RuleBase" id="RU361140"/>
    </source>
</evidence>
<gene>
    <name evidence="9" type="ORF">SAMN04487779_100636</name>
</gene>
<dbReference type="GO" id="GO:0008800">
    <property type="term" value="F:beta-lactamase activity"/>
    <property type="evidence" value="ECO:0007669"/>
    <property type="project" value="UniProtKB-UniRule"/>
</dbReference>
<feature type="chain" id="PRO_5011614514" description="Beta-lactamase" evidence="7">
    <location>
        <begin position="21"/>
        <end position="281"/>
    </location>
</feature>
<comment type="catalytic activity">
    <reaction evidence="1 6">
        <text>a beta-lactam + H2O = a substituted beta-amino acid</text>
        <dbReference type="Rhea" id="RHEA:20401"/>
        <dbReference type="ChEBI" id="CHEBI:15377"/>
        <dbReference type="ChEBI" id="CHEBI:35627"/>
        <dbReference type="ChEBI" id="CHEBI:140347"/>
        <dbReference type="EC" id="3.5.2.6"/>
    </reaction>
</comment>
<dbReference type="InterPro" id="IPR045155">
    <property type="entry name" value="Beta-lactam_cat"/>
</dbReference>
<dbReference type="PROSITE" id="PS00146">
    <property type="entry name" value="BETA_LACTAMASE_A"/>
    <property type="match status" value="1"/>
</dbReference>
<dbReference type="PRINTS" id="PR00118">
    <property type="entry name" value="BLACTAMASEA"/>
</dbReference>
<dbReference type="STRING" id="938405.SAMN02927895_03249"/>
<dbReference type="AlphaFoldDB" id="A0A1G6TD82"/>
<feature type="signal peptide" evidence="7">
    <location>
        <begin position="1"/>
        <end position="20"/>
    </location>
</feature>
<dbReference type="GO" id="GO:0030655">
    <property type="term" value="P:beta-lactam antibiotic catabolic process"/>
    <property type="evidence" value="ECO:0007669"/>
    <property type="project" value="InterPro"/>
</dbReference>
<dbReference type="GO" id="GO:0046677">
    <property type="term" value="P:response to antibiotic"/>
    <property type="evidence" value="ECO:0007669"/>
    <property type="project" value="UniProtKB-UniRule"/>
</dbReference>
<feature type="domain" description="Beta-lactamase class A catalytic" evidence="8">
    <location>
        <begin position="36"/>
        <end position="255"/>
    </location>
</feature>
<keyword evidence="7" id="KW-0732">Signal</keyword>
<evidence type="ECO:0000256" key="3">
    <source>
        <dbReference type="ARBA" id="ARBA00012865"/>
    </source>
</evidence>
<evidence type="ECO:0000256" key="1">
    <source>
        <dbReference type="ARBA" id="ARBA00001526"/>
    </source>
</evidence>
<dbReference type="EC" id="3.5.2.6" evidence="3 6"/>
<dbReference type="Pfam" id="PF13354">
    <property type="entry name" value="Beta-lactamase2"/>
    <property type="match status" value="1"/>
</dbReference>
<protein>
    <recommendedName>
        <fullName evidence="3 6">Beta-lactamase</fullName>
        <ecNumber evidence="3 6">3.5.2.6</ecNumber>
    </recommendedName>
</protein>
<organism evidence="9 10">
    <name type="scientific">Belnapia rosea</name>
    <dbReference type="NCBI Taxonomy" id="938405"/>
    <lineage>
        <taxon>Bacteria</taxon>
        <taxon>Pseudomonadati</taxon>
        <taxon>Pseudomonadota</taxon>
        <taxon>Alphaproteobacteria</taxon>
        <taxon>Acetobacterales</taxon>
        <taxon>Roseomonadaceae</taxon>
        <taxon>Belnapia</taxon>
    </lineage>
</organism>
<name>A0A1G6TD82_9PROT</name>
<sequence>MKRRLLLAAGAALAAMPARAADALAALESRQGGRLGVAILDTGTGRALAHRGEERFPLCSTFKFLAAGLVLARVDRGEERLDRRVAYGPEALVPYSPVTGPGAEAGGMTMGAICDAAVTLSDNTAGNLMLDSFGGPAGLTAWMRGLGDPVTRMDRREPELNLVPPGDERDTTTPLAMIGLMRALLLGDALRPASREQLAAWLVACRTGDRRLRAGLPAGWRVGDKTGTGPEPDIPTNDVAVAWPPGRAPILIAAYLLGARGSEAERSAVLAEVGRIAAQAT</sequence>
<accession>A0A1G6TD82</accession>
<comment type="similarity">
    <text evidence="2 6">Belongs to the class-A beta-lactamase family.</text>
</comment>
<reference evidence="9 10" key="1">
    <citation type="submission" date="2016-10" db="EMBL/GenBank/DDBJ databases">
        <authorList>
            <person name="de Groot N.N."/>
        </authorList>
    </citation>
    <scope>NUCLEOTIDE SEQUENCE [LARGE SCALE GENOMIC DNA]</scope>
    <source>
        <strain evidence="9 10">CPCC 100156</strain>
    </source>
</reference>
<evidence type="ECO:0000256" key="2">
    <source>
        <dbReference type="ARBA" id="ARBA00009009"/>
    </source>
</evidence>
<dbReference type="PANTHER" id="PTHR35333">
    <property type="entry name" value="BETA-LACTAMASE"/>
    <property type="match status" value="1"/>
</dbReference>
<evidence type="ECO:0000313" key="10">
    <source>
        <dbReference type="Proteomes" id="UP000198925"/>
    </source>
</evidence>
<keyword evidence="10" id="KW-1185">Reference proteome</keyword>
<evidence type="ECO:0000256" key="5">
    <source>
        <dbReference type="ARBA" id="ARBA00023251"/>
    </source>
</evidence>
<dbReference type="SUPFAM" id="SSF56601">
    <property type="entry name" value="beta-lactamase/transpeptidase-like"/>
    <property type="match status" value="1"/>
</dbReference>
<keyword evidence="4 6" id="KW-0378">Hydrolase</keyword>
<dbReference type="Gene3D" id="3.40.710.10">
    <property type="entry name" value="DD-peptidase/beta-lactamase superfamily"/>
    <property type="match status" value="1"/>
</dbReference>
<evidence type="ECO:0000256" key="7">
    <source>
        <dbReference type="SAM" id="SignalP"/>
    </source>
</evidence>
<dbReference type="Proteomes" id="UP000198925">
    <property type="component" value="Unassembled WGS sequence"/>
</dbReference>
<dbReference type="InterPro" id="IPR012338">
    <property type="entry name" value="Beta-lactam/transpept-like"/>
</dbReference>
<dbReference type="NCBIfam" id="NF033103">
    <property type="entry name" value="bla_class_A"/>
    <property type="match status" value="1"/>
</dbReference>
<dbReference type="InterPro" id="IPR023650">
    <property type="entry name" value="Beta-lactam_class-A_AS"/>
</dbReference>
<dbReference type="PANTHER" id="PTHR35333:SF3">
    <property type="entry name" value="BETA-LACTAMASE-TYPE TRANSPEPTIDASE FOLD CONTAINING PROTEIN"/>
    <property type="match status" value="1"/>
</dbReference>
<evidence type="ECO:0000256" key="4">
    <source>
        <dbReference type="ARBA" id="ARBA00022801"/>
    </source>
</evidence>
<dbReference type="InterPro" id="IPR000871">
    <property type="entry name" value="Beta-lactam_class-A"/>
</dbReference>
<evidence type="ECO:0000313" key="9">
    <source>
        <dbReference type="EMBL" id="SDD27023.1"/>
    </source>
</evidence>
<proteinExistence type="inferred from homology"/>
<evidence type="ECO:0000259" key="8">
    <source>
        <dbReference type="Pfam" id="PF13354"/>
    </source>
</evidence>
<dbReference type="EMBL" id="FMZX01000006">
    <property type="protein sequence ID" value="SDD27023.1"/>
    <property type="molecule type" value="Genomic_DNA"/>
</dbReference>
<keyword evidence="5 6" id="KW-0046">Antibiotic resistance</keyword>